<feature type="binding site" evidence="16">
    <location>
        <position position="301"/>
    </location>
    <ligand>
        <name>Mg(2+)</name>
        <dbReference type="ChEBI" id="CHEBI:18420"/>
        <label>2</label>
    </ligand>
</feature>
<sequence>MPKREDIKKIMVIGSGPIVIGQAAEFDYSGSQACKALREEGYEVVLVNSNPATIMTDPEMADKTYIEPLTPEVVAKIIERETPDALLPTLGGQTALNIAVKLHEMGVLDKYGVELIGANVDAIKKAEDRDLFKKAMENIGLEVPRSEIAESVSDALTIAEELGYPVVVRPAFTLGGTGGGIAYNREELKEIVRKGLELSMIHQVLIEESVIGWKEFELEVMRDKADNVVIICSIENFDPMGVHTGDSITVAPAQTLTDYEYQRLRDAAIAIIREIGVETGGSNIQFAVHPSSDRFLAIEMNPRVSRSSALASKATGYPIAKIAAKLAVGYTLDEIPNDITKETPASFEPTIDYVVVKIPRFAFDKFPTADPTLGTQMKSVGEVMAIGRTFEEALQKALRSLEIGRYGLGADGKDKQPSKDEIVKKLITPNPERVFYIRYALLNGFSVDEVAELTKIDKWFISKIKNILDVERELREAAKKYSIDEVPKELLRKAKRFGFSDYQIAKIFGVDERDVRKARKSKGIVATFKMVDTCAAEFEAKTPYYYSTYEEENDAVPSKRKKVMILGSGPNRIGQGIEFDYCCVHAVYSLKEEGYETIMVNCNPETVSTDYDTSDRLYFEPITHEDVMNIYENEKPEGVLVQFGGQTPLNIAKQLEESGAKILGTSVDSIDIAEDRKRFAEICRKLGIPQPENGIAFSVEEAKEVAKKIGYPVLVRPSYVLGGRAMEIVYDEETLERYIREALEVSPEKPILIDKFLEDAIEVEVDAVCDGEEVLIGGIMEHIEEAGVHSGDSACVLPPQSLSKEVIDKIIDYTRKLALELKVIGLINVQYAVKDNEVYILEANPRASRTVPFVSKATGIPLAKIAAKVMMGKKLKELGVKERLFPDHVSVKEAVFPFLKLPGVDPVLGPEMKSTGEVMGIDYDFGLAYYKAQLAAGMKLPTEGTVFISVRKHDREKILPVAKKLKEMGFRILATDGTAQFLKEHGIDAEIVPKISQGRPNVIDLIINGEIDLIINTPSGRRGKTEGYMIRRAAVDYNIPYITTYSGALAAVKGIEAIRKAELSIKSLQEYHEEVKRKYES</sequence>
<comment type="similarity">
    <text evidence="4 16">Belongs to the CarB family.</text>
</comment>
<comment type="catalytic activity">
    <reaction evidence="15 16">
        <text>hydrogencarbonate + NH4(+) + 2 ATP = carbamoyl phosphate + 2 ADP + phosphate + 2 H(+)</text>
        <dbReference type="Rhea" id="RHEA:18029"/>
        <dbReference type="ChEBI" id="CHEBI:15378"/>
        <dbReference type="ChEBI" id="CHEBI:17544"/>
        <dbReference type="ChEBI" id="CHEBI:28938"/>
        <dbReference type="ChEBI" id="CHEBI:30616"/>
        <dbReference type="ChEBI" id="CHEBI:43474"/>
        <dbReference type="ChEBI" id="CHEBI:58228"/>
        <dbReference type="ChEBI" id="CHEBI:456216"/>
        <dbReference type="EC" id="6.3.4.16"/>
    </reaction>
</comment>
<dbReference type="PaxDb" id="589924-Ferp_0317"/>
<dbReference type="Pfam" id="PF02786">
    <property type="entry name" value="CPSase_L_D2"/>
    <property type="match status" value="2"/>
</dbReference>
<dbReference type="eggNOG" id="arCOG01594">
    <property type="taxonomic scope" value="Archaea"/>
</dbReference>
<reference evidence="19 20" key="2">
    <citation type="journal article" date="2011" name="Stand. Genomic Sci.">
        <title>Complete genome sequence of Ferroglobus placidus AEDII12DO.</title>
        <authorList>
            <person name="Anderson I."/>
            <person name="Risso C."/>
            <person name="Holmes D."/>
            <person name="Lucas S."/>
            <person name="Copeland A."/>
            <person name="Lapidus A."/>
            <person name="Cheng J.F."/>
            <person name="Bruce D."/>
            <person name="Goodwin L."/>
            <person name="Pitluck S."/>
            <person name="Saunders E."/>
            <person name="Brettin T."/>
            <person name="Detter J.C."/>
            <person name="Han C."/>
            <person name="Tapia R."/>
            <person name="Larimer F."/>
            <person name="Land M."/>
            <person name="Hauser L."/>
            <person name="Woyke T."/>
            <person name="Lovley D."/>
            <person name="Kyrpides N."/>
            <person name="Ivanova N."/>
        </authorList>
    </citation>
    <scope>NUCLEOTIDE SEQUENCE [LARGE SCALE GENOMIC DNA]</scope>
    <source>
        <strain evidence="20">DSM 10642 / AEDII12DO</strain>
    </source>
</reference>
<reference evidence="20" key="1">
    <citation type="submission" date="2010-02" db="EMBL/GenBank/DDBJ databases">
        <title>Complete sequence of Ferroglobus placidus DSM 10642.</title>
        <authorList>
            <consortium name="US DOE Joint Genome Institute"/>
            <person name="Lucas S."/>
            <person name="Copeland A."/>
            <person name="Lapidus A."/>
            <person name="Cheng J.-F."/>
            <person name="Bruce D."/>
            <person name="Goodwin L."/>
            <person name="Pitluck S."/>
            <person name="Saunders E."/>
            <person name="Brettin T."/>
            <person name="Detter J.C."/>
            <person name="Han C."/>
            <person name="Tapia R."/>
            <person name="Larimer F."/>
            <person name="Land M."/>
            <person name="Hauser L."/>
            <person name="Kyrpides N."/>
            <person name="Ivanova N."/>
            <person name="Holmes D."/>
            <person name="Lovley D."/>
            <person name="Kyrpides N."/>
            <person name="Anderson I.J."/>
            <person name="Woyke T."/>
        </authorList>
    </citation>
    <scope>NUCLEOTIDE SEQUENCE [LARGE SCALE GENOMIC DNA]</scope>
    <source>
        <strain evidence="20">DSM 10642 / AEDII12DO</strain>
    </source>
</reference>
<proteinExistence type="inferred from homology"/>
<feature type="binding site" evidence="16">
    <location>
        <position position="210"/>
    </location>
    <ligand>
        <name>ATP</name>
        <dbReference type="ChEBI" id="CHEBI:30616"/>
        <label>1</label>
    </ligand>
</feature>
<dbReference type="FunFam" id="3.40.50.20:FF:000003">
    <property type="entry name" value="Carbamoyl-phosphate synthase large chain"/>
    <property type="match status" value="1"/>
</dbReference>
<feature type="binding site" evidence="16">
    <location>
        <position position="175"/>
    </location>
    <ligand>
        <name>ATP</name>
        <dbReference type="ChEBI" id="CHEBI:30616"/>
        <label>1</label>
    </ligand>
</feature>
<dbReference type="HAMAP" id="MF_01210_B">
    <property type="entry name" value="CPSase_L_chain_B"/>
    <property type="match status" value="1"/>
</dbReference>
<comment type="caution">
    <text evidence="16">Lacks conserved residue(s) required for the propagation of feature annotation.</text>
</comment>
<dbReference type="PROSITE" id="PS50975">
    <property type="entry name" value="ATP_GRASP"/>
    <property type="match status" value="2"/>
</dbReference>
<dbReference type="Gene3D" id="3.30.470.20">
    <property type="entry name" value="ATP-grasp fold, B domain"/>
    <property type="match status" value="2"/>
</dbReference>
<accession>D3S2G7</accession>
<comment type="pathway">
    <text evidence="3 16">Amino-acid biosynthesis; L-arginine biosynthesis; carbamoyl phosphate from bicarbonate: step 1/1.</text>
</comment>
<feature type="binding site" evidence="16">
    <location>
        <position position="788"/>
    </location>
    <ligand>
        <name>ATP</name>
        <dbReference type="ChEBI" id="CHEBI:30616"/>
        <label>2</label>
    </ligand>
</feature>
<comment type="domain">
    <text evidence="16">The large subunit is composed of 2 ATP-grasp domains that are involved in binding the 2 ATP molecules needed for carbamoyl phosphate synthesis. The N-terminal ATP-grasp domain (referred to as the carboxyphosphate synthetic component) catalyzes the ATP-dependent phosphorylation of hydrogencarbonate to carboxyphosphate and the subsequent nucleophilic attack by ammonia to form a carbamate intermediate. The C-terminal ATP-grasp domain (referred to as the carbamoyl phosphate synthetic component) then catalyzes the phosphorylation of carbamate with the second ATP to form the end product carbamoyl phosphate. The reactive and unstable enzyme intermediates are sequentially channeled from one active site to the next through the interior of the protein over a distance of at least 96 A.</text>
</comment>
<evidence type="ECO:0000259" key="18">
    <source>
        <dbReference type="PROSITE" id="PS51855"/>
    </source>
</evidence>
<evidence type="ECO:0000256" key="7">
    <source>
        <dbReference type="ARBA" id="ARBA00022605"/>
    </source>
</evidence>
<dbReference type="FunFam" id="3.30.470.20:FF:000007">
    <property type="entry name" value="Carbamoyl-phosphate synthase large chain"/>
    <property type="match status" value="1"/>
</dbReference>
<dbReference type="InterPro" id="IPR006275">
    <property type="entry name" value="CPSase_lsu"/>
</dbReference>
<dbReference type="FunFam" id="3.30.470.20:FF:000013">
    <property type="entry name" value="Carbamoyl-phosphate synthase large chain"/>
    <property type="match status" value="1"/>
</dbReference>
<feature type="binding site" evidence="16">
    <location>
        <position position="299"/>
    </location>
    <ligand>
        <name>Mg(2+)</name>
        <dbReference type="ChEBI" id="CHEBI:18420"/>
        <label>2</label>
    </ligand>
</feature>
<dbReference type="UniPathway" id="UPA00068">
    <property type="reaction ID" value="UER00171"/>
</dbReference>
<organism evidence="19 20">
    <name type="scientific">Ferroglobus placidus (strain DSM 10642 / AEDII12DO)</name>
    <dbReference type="NCBI Taxonomy" id="589924"/>
    <lineage>
        <taxon>Archaea</taxon>
        <taxon>Methanobacteriati</taxon>
        <taxon>Methanobacteriota</taxon>
        <taxon>Archaeoglobi</taxon>
        <taxon>Archaeoglobales</taxon>
        <taxon>Archaeoglobaceae</taxon>
        <taxon>Ferroglobus</taxon>
    </lineage>
</organism>
<dbReference type="GO" id="GO:0005524">
    <property type="term" value="F:ATP binding"/>
    <property type="evidence" value="ECO:0007669"/>
    <property type="project" value="UniProtKB-UniRule"/>
</dbReference>
<dbReference type="SMART" id="SM01096">
    <property type="entry name" value="CPSase_L_D3"/>
    <property type="match status" value="1"/>
</dbReference>
<keyword evidence="7 16" id="KW-0028">Amino-acid biosynthesis</keyword>
<dbReference type="RefSeq" id="WP_012964844.1">
    <property type="nucleotide sequence ID" value="NC_013849.1"/>
</dbReference>
<dbReference type="Pfam" id="PF25596">
    <property type="entry name" value="CPSase_L_D1"/>
    <property type="match status" value="2"/>
</dbReference>
<dbReference type="InterPro" id="IPR005479">
    <property type="entry name" value="CPAse_ATP-bd"/>
</dbReference>
<dbReference type="UniPathway" id="UPA00070">
    <property type="reaction ID" value="UER00115"/>
</dbReference>
<evidence type="ECO:0000256" key="8">
    <source>
        <dbReference type="ARBA" id="ARBA00022723"/>
    </source>
</evidence>
<evidence type="ECO:0000256" key="10">
    <source>
        <dbReference type="ARBA" id="ARBA00022741"/>
    </source>
</evidence>
<feature type="binding site" evidence="16">
    <location>
        <position position="842"/>
    </location>
    <ligand>
        <name>Mg(2+)</name>
        <dbReference type="ChEBI" id="CHEBI:18420"/>
        <label>3</label>
    </ligand>
</feature>
<feature type="binding site" evidence="16">
    <location>
        <position position="755"/>
    </location>
    <ligand>
        <name>ATP</name>
        <dbReference type="ChEBI" id="CHEBI:30616"/>
        <label>2</label>
    </ligand>
</feature>
<dbReference type="GO" id="GO:0046872">
    <property type="term" value="F:metal ion binding"/>
    <property type="evidence" value="ECO:0007669"/>
    <property type="project" value="UniProtKB-KW"/>
</dbReference>
<keyword evidence="5 16" id="KW-0055">Arginine biosynthesis</keyword>
<feature type="domain" description="MGS-like" evidence="18">
    <location>
        <begin position="938"/>
        <end position="1078"/>
    </location>
</feature>
<feature type="binding site" evidence="16">
    <location>
        <position position="844"/>
    </location>
    <ligand>
        <name>Mn(2+)</name>
        <dbReference type="ChEBI" id="CHEBI:29035"/>
        <label>4</label>
    </ligand>
</feature>
<feature type="binding site" evidence="16">
    <location>
        <position position="790"/>
    </location>
    <ligand>
        <name>ATP</name>
        <dbReference type="ChEBI" id="CHEBI:30616"/>
        <label>2</label>
    </ligand>
</feature>
<dbReference type="NCBIfam" id="NF003671">
    <property type="entry name" value="PRK05294.1"/>
    <property type="match status" value="1"/>
</dbReference>
<keyword evidence="10 16" id="KW-0547">Nucleotide-binding</keyword>
<keyword evidence="14" id="KW-0464">Manganese</keyword>
<evidence type="ECO:0000256" key="1">
    <source>
        <dbReference type="ARBA" id="ARBA00001936"/>
    </source>
</evidence>
<feature type="binding site" evidence="16">
    <location>
        <position position="285"/>
    </location>
    <ligand>
        <name>ATP</name>
        <dbReference type="ChEBI" id="CHEBI:30616"/>
        <label>1</label>
    </ligand>
</feature>
<feature type="binding site" evidence="16">
    <location>
        <position position="762"/>
    </location>
    <ligand>
        <name>ATP</name>
        <dbReference type="ChEBI" id="CHEBI:30616"/>
        <label>2</label>
    </ligand>
</feature>
<feature type="binding site" evidence="16">
    <location>
        <position position="285"/>
    </location>
    <ligand>
        <name>Mg(2+)</name>
        <dbReference type="ChEBI" id="CHEBI:18420"/>
        <label>1</label>
    </ligand>
</feature>
<dbReference type="InterPro" id="IPR016185">
    <property type="entry name" value="PreATP-grasp_dom_sf"/>
</dbReference>
<dbReference type="Pfam" id="PF02787">
    <property type="entry name" value="CPSase_L_D3"/>
    <property type="match status" value="1"/>
</dbReference>
<feature type="binding site" evidence="16">
    <location>
        <position position="169"/>
    </location>
    <ligand>
        <name>ATP</name>
        <dbReference type="ChEBI" id="CHEBI:30616"/>
        <label>1</label>
    </ligand>
</feature>
<dbReference type="GO" id="GO:0004088">
    <property type="term" value="F:carbamoyl-phosphate synthase (glutamine-hydrolyzing) activity"/>
    <property type="evidence" value="ECO:0007669"/>
    <property type="project" value="UniProtKB-UniRule"/>
</dbReference>
<dbReference type="GO" id="GO:0044205">
    <property type="term" value="P:'de novo' UMP biosynthetic process"/>
    <property type="evidence" value="ECO:0007669"/>
    <property type="project" value="UniProtKB-UniRule"/>
</dbReference>
<dbReference type="FunFam" id="3.30.1490.20:FF:000001">
    <property type="entry name" value="Carbamoyl-phosphate synthase large chain"/>
    <property type="match status" value="1"/>
</dbReference>
<dbReference type="Gene3D" id="1.10.1030.10">
    <property type="entry name" value="Carbamoyl-phosphate synthetase, large subunit oligomerisation domain"/>
    <property type="match status" value="1"/>
</dbReference>
<dbReference type="InterPro" id="IPR033937">
    <property type="entry name" value="MGS_CPS_CarB"/>
</dbReference>
<dbReference type="FunFam" id="3.40.50.20:FF:000001">
    <property type="entry name" value="Carbamoyl-phosphate synthase large chain"/>
    <property type="match status" value="1"/>
</dbReference>
<keyword evidence="13 16" id="KW-0665">Pyrimidine biosynthesis</keyword>
<feature type="binding site" evidence="16">
    <location>
        <position position="842"/>
    </location>
    <ligand>
        <name>Mn(2+)</name>
        <dbReference type="ChEBI" id="CHEBI:29035"/>
        <label>4</label>
    </ligand>
</feature>
<dbReference type="PROSITE" id="PS51855">
    <property type="entry name" value="MGS"/>
    <property type="match status" value="1"/>
</dbReference>
<feature type="binding site" evidence="16">
    <location>
        <position position="716"/>
    </location>
    <ligand>
        <name>ATP</name>
        <dbReference type="ChEBI" id="CHEBI:30616"/>
        <label>2</label>
    </ligand>
</feature>
<comment type="subunit">
    <text evidence="16">Composed of two chains; the small (or glutamine) chain promotes the hydrolysis of glutamine to ammonia, which is used by the large (or ammonia) chain to synthesize carbamoyl phosphate. Tetramer of heterodimers (alpha,beta)4.</text>
</comment>
<comment type="pathway">
    <text evidence="2 16">Pyrimidine metabolism; UMP biosynthesis via de novo pathway; (S)-dihydroorotate from bicarbonate: step 1/3.</text>
</comment>
<dbReference type="EMBL" id="CP001899">
    <property type="protein sequence ID" value="ADC64497.1"/>
    <property type="molecule type" value="Genomic_DNA"/>
</dbReference>
<dbReference type="STRING" id="589924.Ferp_0317"/>
<feature type="binding site" evidence="16">
    <location>
        <position position="299"/>
    </location>
    <ligand>
        <name>Mg(2+)</name>
        <dbReference type="ChEBI" id="CHEBI:18420"/>
        <label>1</label>
    </ligand>
</feature>
<dbReference type="EC" id="6.3.5.5" evidence="16"/>
<feature type="binding site" evidence="16">
    <location>
        <position position="208"/>
    </location>
    <ligand>
        <name>ATP</name>
        <dbReference type="ChEBI" id="CHEBI:30616"/>
        <label>1</label>
    </ligand>
</feature>
<keyword evidence="12" id="KW-0460">Magnesium</keyword>
<dbReference type="EC" id="6.3.4.16" evidence="16"/>
<evidence type="ECO:0000256" key="11">
    <source>
        <dbReference type="ARBA" id="ARBA00022840"/>
    </source>
</evidence>
<feature type="binding site" evidence="16">
    <location>
        <position position="842"/>
    </location>
    <ligand>
        <name>ATP</name>
        <dbReference type="ChEBI" id="CHEBI:30616"/>
        <label>2</label>
    </ligand>
</feature>
<dbReference type="FunFam" id="1.10.1030.10:FF:000002">
    <property type="entry name" value="Carbamoyl-phosphate synthase large chain"/>
    <property type="match status" value="1"/>
</dbReference>
<feature type="binding site" evidence="16">
    <location>
        <position position="215"/>
    </location>
    <ligand>
        <name>ATP</name>
        <dbReference type="ChEBI" id="CHEBI:30616"/>
        <label>1</label>
    </ligand>
</feature>
<name>D3S2G7_FERPA</name>
<evidence type="ECO:0000256" key="16">
    <source>
        <dbReference type="HAMAP-Rule" id="MF_01210"/>
    </source>
</evidence>
<feature type="binding site" evidence="16">
    <location>
        <position position="830"/>
    </location>
    <ligand>
        <name>ATP</name>
        <dbReference type="ChEBI" id="CHEBI:30616"/>
        <label>2</label>
    </ligand>
</feature>
<dbReference type="InterPro" id="IPR005483">
    <property type="entry name" value="CPSase_dom"/>
</dbReference>
<dbReference type="SUPFAM" id="SSF56059">
    <property type="entry name" value="Glutathione synthetase ATP-binding domain-like"/>
    <property type="match status" value="2"/>
</dbReference>
<evidence type="ECO:0000256" key="2">
    <source>
        <dbReference type="ARBA" id="ARBA00004812"/>
    </source>
</evidence>
<comment type="cofactor">
    <cofactor evidence="16">
        <name>Mg(2+)</name>
        <dbReference type="ChEBI" id="CHEBI:18420"/>
    </cofactor>
    <cofactor evidence="16">
        <name>Mn(2+)</name>
        <dbReference type="ChEBI" id="CHEBI:29035"/>
    </cofactor>
    <text evidence="16">Binds 4 Mg(2+) or Mn(2+) ions per subunit.</text>
</comment>
<dbReference type="Pfam" id="PF02142">
    <property type="entry name" value="MGS"/>
    <property type="match status" value="1"/>
</dbReference>
<feature type="binding site" evidence="16">
    <location>
        <position position="842"/>
    </location>
    <ligand>
        <name>Mg(2+)</name>
        <dbReference type="ChEBI" id="CHEBI:18420"/>
        <label>4</label>
    </ligand>
</feature>
<dbReference type="HAMAP" id="MF_01210_A">
    <property type="entry name" value="CPSase_L_chain_A"/>
    <property type="match status" value="1"/>
</dbReference>
<dbReference type="NCBIfam" id="TIGR01369">
    <property type="entry name" value="CPSaseII_lrg"/>
    <property type="match status" value="1"/>
</dbReference>
<dbReference type="AlphaFoldDB" id="D3S2G7"/>
<protein>
    <recommendedName>
        <fullName evidence="16">Carbamoyl phosphate synthase large chain</fullName>
        <ecNumber evidence="16">6.3.4.16</ecNumber>
        <ecNumber evidence="16">6.3.5.5</ecNumber>
    </recommendedName>
    <alternativeName>
        <fullName evidence="16">Carbamoyl phosphate synthetase ammonia chain</fullName>
    </alternativeName>
</protein>
<feature type="binding site" evidence="16">
    <location>
        <position position="787"/>
    </location>
    <ligand>
        <name>ATP</name>
        <dbReference type="ChEBI" id="CHEBI:30616"/>
        <label>2</label>
    </ligand>
</feature>
<dbReference type="InterPro" id="IPR036897">
    <property type="entry name" value="CarbamoylP_synth_lsu_oligo_sf"/>
</dbReference>
<feature type="binding site" evidence="16">
    <location>
        <position position="842"/>
    </location>
    <ligand>
        <name>Mn(2+)</name>
        <dbReference type="ChEBI" id="CHEBI:29035"/>
        <label>3</label>
    </ligand>
</feature>
<feature type="domain" description="ATP-grasp" evidence="17">
    <location>
        <begin position="680"/>
        <end position="871"/>
    </location>
</feature>
<feature type="domain" description="ATP-grasp" evidence="17">
    <location>
        <begin position="133"/>
        <end position="328"/>
    </location>
</feature>
<feature type="binding site" evidence="16">
    <location>
        <position position="129"/>
    </location>
    <ligand>
        <name>ATP</name>
        <dbReference type="ChEBI" id="CHEBI:30616"/>
        <label>1</label>
    </ligand>
</feature>
<dbReference type="OrthoDB" id="85487at2157"/>
<feature type="binding site" evidence="16">
    <location>
        <position position="243"/>
    </location>
    <ligand>
        <name>ATP</name>
        <dbReference type="ChEBI" id="CHEBI:30616"/>
        <label>1</label>
    </ligand>
</feature>
<evidence type="ECO:0000256" key="15">
    <source>
        <dbReference type="ARBA" id="ARBA00047359"/>
    </source>
</evidence>
<feature type="region of interest" description="Carboxyphosphate synthetic domain" evidence="16">
    <location>
        <begin position="1"/>
        <end position="402"/>
    </location>
</feature>
<comment type="function">
    <text evidence="16">Large subunit of the glutamine-dependent carbamoyl phosphate synthetase (CPSase). CPSase catalyzes the formation of carbamoyl phosphate from the ammonia moiety of glutamine, carbonate, and phosphate donated by ATP, constituting the first step of 2 biosynthetic pathways, one leading to arginine and/or urea and the other to pyrimidine nucleotides. The large subunit (synthetase) binds the substrates ammonia (free or transferred from glutamine from the small subunit), hydrogencarbonate and ATP and carries out an ATP-coupled ligase reaction, activating hydrogencarbonate by forming carboxy phosphate which reacts with ammonia to form carbamoyl phosphate.</text>
</comment>
<evidence type="ECO:0000256" key="5">
    <source>
        <dbReference type="ARBA" id="ARBA00022571"/>
    </source>
</evidence>
<dbReference type="Gene3D" id="3.40.50.20">
    <property type="match status" value="2"/>
</dbReference>
<dbReference type="InterPro" id="IPR011761">
    <property type="entry name" value="ATP-grasp"/>
</dbReference>
<feature type="binding site" evidence="16">
    <location>
        <position position="299"/>
    </location>
    <ligand>
        <name>Mn(2+)</name>
        <dbReference type="ChEBI" id="CHEBI:29035"/>
        <label>2</label>
    </ligand>
</feature>
<feature type="binding site" evidence="16">
    <location>
        <position position="241"/>
    </location>
    <ligand>
        <name>ATP</name>
        <dbReference type="ChEBI" id="CHEBI:30616"/>
        <label>1</label>
    </ligand>
</feature>
<keyword evidence="11 16" id="KW-0067">ATP-binding</keyword>
<dbReference type="PROSITE" id="PS00867">
    <property type="entry name" value="CPSASE_2"/>
    <property type="match status" value="1"/>
</dbReference>
<dbReference type="GO" id="GO:0004087">
    <property type="term" value="F:carbamoyl-phosphate synthase (ammonia) activity"/>
    <property type="evidence" value="ECO:0007669"/>
    <property type="project" value="UniProtKB-EC"/>
</dbReference>
<evidence type="ECO:0000259" key="17">
    <source>
        <dbReference type="PROSITE" id="PS50975"/>
    </source>
</evidence>
<dbReference type="KEGG" id="fpl:Ferp_0317"/>
<dbReference type="GO" id="GO:0006541">
    <property type="term" value="P:glutamine metabolic process"/>
    <property type="evidence" value="ECO:0007669"/>
    <property type="project" value="TreeGrafter"/>
</dbReference>
<evidence type="ECO:0000256" key="9">
    <source>
        <dbReference type="ARBA" id="ARBA00022737"/>
    </source>
</evidence>
<dbReference type="SUPFAM" id="SSF52335">
    <property type="entry name" value="Methylglyoxal synthase-like"/>
    <property type="match status" value="1"/>
</dbReference>
<feature type="binding site" evidence="16">
    <location>
        <position position="301"/>
    </location>
    <ligand>
        <name>Mn(2+)</name>
        <dbReference type="ChEBI" id="CHEBI:29035"/>
        <label>2</label>
    </ligand>
</feature>
<dbReference type="GeneID" id="8777815"/>
<dbReference type="SUPFAM" id="SSF52440">
    <property type="entry name" value="PreATP-grasp domain"/>
    <property type="match status" value="2"/>
</dbReference>
<feature type="region of interest" description="Allosteric domain" evidence="16">
    <location>
        <begin position="940"/>
        <end position="1081"/>
    </location>
</feature>
<evidence type="ECO:0000256" key="4">
    <source>
        <dbReference type="ARBA" id="ARBA00009799"/>
    </source>
</evidence>
<feature type="binding site" evidence="16">
    <location>
        <position position="844"/>
    </location>
    <ligand>
        <name>Mg(2+)</name>
        <dbReference type="ChEBI" id="CHEBI:18420"/>
        <label>4</label>
    </ligand>
</feature>
<evidence type="ECO:0000256" key="14">
    <source>
        <dbReference type="ARBA" id="ARBA00023211"/>
    </source>
</evidence>
<dbReference type="InterPro" id="IPR005480">
    <property type="entry name" value="CPSase_lsu_oligo"/>
</dbReference>
<dbReference type="GO" id="GO:0005737">
    <property type="term" value="C:cytoplasm"/>
    <property type="evidence" value="ECO:0007669"/>
    <property type="project" value="TreeGrafter"/>
</dbReference>
<dbReference type="Gene3D" id="3.40.50.1380">
    <property type="entry name" value="Methylglyoxal synthase-like domain"/>
    <property type="match status" value="1"/>
</dbReference>
<dbReference type="PANTHER" id="PTHR11405">
    <property type="entry name" value="CARBAMOYLTRANSFERASE FAMILY MEMBER"/>
    <property type="match status" value="1"/>
</dbReference>
<comment type="catalytic activity">
    <reaction evidence="16">
        <text>hydrogencarbonate + L-glutamine + 2 ATP + H2O = carbamoyl phosphate + L-glutamate + 2 ADP + phosphate + 2 H(+)</text>
        <dbReference type="Rhea" id="RHEA:18633"/>
        <dbReference type="ChEBI" id="CHEBI:15377"/>
        <dbReference type="ChEBI" id="CHEBI:15378"/>
        <dbReference type="ChEBI" id="CHEBI:17544"/>
        <dbReference type="ChEBI" id="CHEBI:29985"/>
        <dbReference type="ChEBI" id="CHEBI:30616"/>
        <dbReference type="ChEBI" id="CHEBI:43474"/>
        <dbReference type="ChEBI" id="CHEBI:58228"/>
        <dbReference type="ChEBI" id="CHEBI:58359"/>
        <dbReference type="ChEBI" id="CHEBI:456216"/>
        <dbReference type="EC" id="6.3.5.5"/>
    </reaction>
</comment>
<dbReference type="PROSITE" id="PS00866">
    <property type="entry name" value="CPSASE_1"/>
    <property type="match status" value="2"/>
</dbReference>
<feature type="binding site" evidence="16">
    <location>
        <position position="285"/>
    </location>
    <ligand>
        <name>Mn(2+)</name>
        <dbReference type="ChEBI" id="CHEBI:29035"/>
        <label>1</label>
    </ligand>
</feature>
<dbReference type="SUPFAM" id="SSF48108">
    <property type="entry name" value="Carbamoyl phosphate synthetase, large subunit connection domain"/>
    <property type="match status" value="1"/>
</dbReference>
<dbReference type="HOGENOM" id="CLU_000513_1_2_2"/>
<dbReference type="InterPro" id="IPR011607">
    <property type="entry name" value="MGS-like_dom"/>
</dbReference>
<feature type="binding site" evidence="16">
    <location>
        <position position="242"/>
    </location>
    <ligand>
        <name>ATP</name>
        <dbReference type="ChEBI" id="CHEBI:30616"/>
        <label>1</label>
    </ligand>
</feature>
<keyword evidence="9 16" id="KW-0677">Repeat</keyword>
<dbReference type="CDD" id="cd01424">
    <property type="entry name" value="MGS_CPS_II"/>
    <property type="match status" value="1"/>
</dbReference>
<feature type="binding site" evidence="16">
    <location>
        <position position="299"/>
    </location>
    <ligand>
        <name>ATP</name>
        <dbReference type="ChEBI" id="CHEBI:30616"/>
        <label>1</label>
    </ligand>
</feature>
<evidence type="ECO:0000313" key="20">
    <source>
        <dbReference type="Proteomes" id="UP000002613"/>
    </source>
</evidence>
<feature type="binding site" evidence="16">
    <location>
        <position position="176"/>
    </location>
    <ligand>
        <name>ATP</name>
        <dbReference type="ChEBI" id="CHEBI:30616"/>
        <label>1</label>
    </ligand>
</feature>
<dbReference type="Proteomes" id="UP000002613">
    <property type="component" value="Chromosome"/>
</dbReference>
<evidence type="ECO:0000256" key="3">
    <source>
        <dbReference type="ARBA" id="ARBA00005077"/>
    </source>
</evidence>
<evidence type="ECO:0000256" key="12">
    <source>
        <dbReference type="ARBA" id="ARBA00022842"/>
    </source>
</evidence>
<comment type="cofactor">
    <cofactor evidence="1">
        <name>Mn(2+)</name>
        <dbReference type="ChEBI" id="CHEBI:29035"/>
    </cofactor>
</comment>
<dbReference type="InterPro" id="IPR058047">
    <property type="entry name" value="CPSase_preATP-grasp"/>
</dbReference>
<dbReference type="NCBIfam" id="NF009455">
    <property type="entry name" value="PRK12815.1"/>
    <property type="match status" value="1"/>
</dbReference>
<dbReference type="SMART" id="SM00851">
    <property type="entry name" value="MGS"/>
    <property type="match status" value="1"/>
</dbReference>
<dbReference type="PRINTS" id="PR00098">
    <property type="entry name" value="CPSASE"/>
</dbReference>
<keyword evidence="6 16" id="KW-0436">Ligase</keyword>
<dbReference type="PANTHER" id="PTHR11405:SF53">
    <property type="entry name" value="CARBAMOYL-PHOSPHATE SYNTHASE [AMMONIA], MITOCHONDRIAL"/>
    <property type="match status" value="1"/>
</dbReference>
<feature type="binding site" evidence="16">
    <location>
        <position position="830"/>
    </location>
    <ligand>
        <name>Mg(2+)</name>
        <dbReference type="ChEBI" id="CHEBI:18420"/>
        <label>3</label>
    </ligand>
</feature>
<keyword evidence="8" id="KW-0479">Metal-binding</keyword>
<feature type="binding site" evidence="16">
    <location>
        <position position="299"/>
    </location>
    <ligand>
        <name>Mn(2+)</name>
        <dbReference type="ChEBI" id="CHEBI:29035"/>
        <label>1</label>
    </ligand>
</feature>
<evidence type="ECO:0000256" key="13">
    <source>
        <dbReference type="ARBA" id="ARBA00022975"/>
    </source>
</evidence>
<gene>
    <name evidence="16" type="primary">carB</name>
    <name evidence="19" type="ordered locus">Ferp_0317</name>
</gene>
<evidence type="ECO:0000256" key="6">
    <source>
        <dbReference type="ARBA" id="ARBA00022598"/>
    </source>
</evidence>
<feature type="binding site" evidence="16">
    <location>
        <position position="830"/>
    </location>
    <ligand>
        <name>Mn(2+)</name>
        <dbReference type="ChEBI" id="CHEBI:29035"/>
        <label>3</label>
    </ligand>
</feature>
<feature type="binding site" evidence="16">
    <location>
        <position position="757"/>
    </location>
    <ligand>
        <name>ATP</name>
        <dbReference type="ChEBI" id="CHEBI:30616"/>
        <label>2</label>
    </ligand>
</feature>
<evidence type="ECO:0000313" key="19">
    <source>
        <dbReference type="EMBL" id="ADC64497.1"/>
    </source>
</evidence>
<dbReference type="InterPro" id="IPR036914">
    <property type="entry name" value="MGS-like_dom_sf"/>
</dbReference>
<keyword evidence="20" id="KW-1185">Reference proteome</keyword>
<dbReference type="GO" id="GO:0006526">
    <property type="term" value="P:L-arginine biosynthetic process"/>
    <property type="evidence" value="ECO:0007669"/>
    <property type="project" value="UniProtKB-UniRule"/>
</dbReference>
<feature type="binding site" evidence="16">
    <location>
        <position position="789"/>
    </location>
    <ligand>
        <name>ATP</name>
        <dbReference type="ChEBI" id="CHEBI:30616"/>
        <label>2</label>
    </ligand>
</feature>